<dbReference type="AlphaFoldDB" id="A0A4C1WJG5"/>
<gene>
    <name evidence="2" type="ORF">EVAR_40839_1</name>
</gene>
<name>A0A4C1WJG5_EUMVA</name>
<organism evidence="2 3">
    <name type="scientific">Eumeta variegata</name>
    <name type="common">Bagworm moth</name>
    <name type="synonym">Eumeta japonica</name>
    <dbReference type="NCBI Taxonomy" id="151549"/>
    <lineage>
        <taxon>Eukaryota</taxon>
        <taxon>Metazoa</taxon>
        <taxon>Ecdysozoa</taxon>
        <taxon>Arthropoda</taxon>
        <taxon>Hexapoda</taxon>
        <taxon>Insecta</taxon>
        <taxon>Pterygota</taxon>
        <taxon>Neoptera</taxon>
        <taxon>Endopterygota</taxon>
        <taxon>Lepidoptera</taxon>
        <taxon>Glossata</taxon>
        <taxon>Ditrysia</taxon>
        <taxon>Tineoidea</taxon>
        <taxon>Psychidae</taxon>
        <taxon>Oiketicinae</taxon>
        <taxon>Eumeta</taxon>
    </lineage>
</organism>
<proteinExistence type="predicted"/>
<evidence type="ECO:0000256" key="1">
    <source>
        <dbReference type="SAM" id="MobiDB-lite"/>
    </source>
</evidence>
<protein>
    <submittedName>
        <fullName evidence="2">Uncharacterized protein</fullName>
    </submittedName>
</protein>
<feature type="region of interest" description="Disordered" evidence="1">
    <location>
        <begin position="68"/>
        <end position="97"/>
    </location>
</feature>
<dbReference type="EMBL" id="BGZK01000562">
    <property type="protein sequence ID" value="GBP50297.1"/>
    <property type="molecule type" value="Genomic_DNA"/>
</dbReference>
<evidence type="ECO:0000313" key="2">
    <source>
        <dbReference type="EMBL" id="GBP50297.1"/>
    </source>
</evidence>
<comment type="caution">
    <text evidence="2">The sequence shown here is derived from an EMBL/GenBank/DDBJ whole genome shotgun (WGS) entry which is preliminary data.</text>
</comment>
<accession>A0A4C1WJG5</accession>
<feature type="compositionally biased region" description="Acidic residues" evidence="1">
    <location>
        <begin position="78"/>
        <end position="88"/>
    </location>
</feature>
<reference evidence="2 3" key="1">
    <citation type="journal article" date="2019" name="Commun. Biol.">
        <title>The bagworm genome reveals a unique fibroin gene that provides high tensile strength.</title>
        <authorList>
            <person name="Kono N."/>
            <person name="Nakamura H."/>
            <person name="Ohtoshi R."/>
            <person name="Tomita M."/>
            <person name="Numata K."/>
            <person name="Arakawa K."/>
        </authorList>
    </citation>
    <scope>NUCLEOTIDE SEQUENCE [LARGE SCALE GENOMIC DNA]</scope>
</reference>
<dbReference type="Proteomes" id="UP000299102">
    <property type="component" value="Unassembled WGS sequence"/>
</dbReference>
<keyword evidence="3" id="KW-1185">Reference proteome</keyword>
<feature type="compositionally biased region" description="Low complexity" evidence="1">
    <location>
        <begin position="8"/>
        <end position="18"/>
    </location>
</feature>
<evidence type="ECO:0000313" key="3">
    <source>
        <dbReference type="Proteomes" id="UP000299102"/>
    </source>
</evidence>
<feature type="region of interest" description="Disordered" evidence="1">
    <location>
        <begin position="1"/>
        <end position="28"/>
    </location>
</feature>
<sequence>MHQQPYCLLPLRTRLTSPRPRPDEGFGMPSSFNLYDTLKSLATTVRLESFAKGFNELSKTFWNDHVLRTPQGTNGLDYESDEEDDERNEDVIDKAAN</sequence>